<keyword evidence="10" id="KW-1185">Reference proteome</keyword>
<accession>W8UBC7</accession>
<keyword evidence="4" id="KW-0630">Potassium</keyword>
<dbReference type="AlphaFoldDB" id="W8UBC7"/>
<feature type="domain" description="RCK N-terminal" evidence="7">
    <location>
        <begin position="1"/>
        <end position="116"/>
    </location>
</feature>
<dbReference type="KEGG" id="eac:EAL2_808p05730"/>
<dbReference type="InterPro" id="IPR003148">
    <property type="entry name" value="RCK_N"/>
</dbReference>
<keyword evidence="3" id="KW-0633">Potassium transport</keyword>
<dbReference type="PROSITE" id="PS51201">
    <property type="entry name" value="RCK_N"/>
    <property type="match status" value="1"/>
</dbReference>
<keyword evidence="2" id="KW-0813">Transport</keyword>
<evidence type="ECO:0000256" key="4">
    <source>
        <dbReference type="ARBA" id="ARBA00022958"/>
    </source>
</evidence>
<evidence type="ECO:0000259" key="7">
    <source>
        <dbReference type="PROSITE" id="PS51201"/>
    </source>
</evidence>
<dbReference type="SUPFAM" id="SSF51735">
    <property type="entry name" value="NAD(P)-binding Rossmann-fold domains"/>
    <property type="match status" value="1"/>
</dbReference>
<evidence type="ECO:0000256" key="2">
    <source>
        <dbReference type="ARBA" id="ARBA00022448"/>
    </source>
</evidence>
<evidence type="ECO:0000313" key="9">
    <source>
        <dbReference type="EMBL" id="AHM58076.1"/>
    </source>
</evidence>
<dbReference type="InterPro" id="IPR050721">
    <property type="entry name" value="Trk_Ktr_HKT_K-transport"/>
</dbReference>
<sequence>MYIVIAGGGIVGSSIAAQLSREHSVVVIDSDRELCEKIYSTYGIISICGDTSKIETLRDAGMEKCDIAIAAMRNDATNLVFALLARDLGAREVFARMSNPEYEHAYKVAGATNIVSGIDMLVDKFVMDIKQPDIRRLASLGEGKAEISIVAVPIVAACSGKTVQEIALDSSFPKDCVIAGIYDVEGDKLVIPRGEARLYSSNQVFIVAPRDSMVKAAKYIRK</sequence>
<dbReference type="InterPro" id="IPR036721">
    <property type="entry name" value="RCK_C_sf"/>
</dbReference>
<protein>
    <recommendedName>
        <fullName evidence="1">Trk system potassium uptake protein TrkA</fullName>
    </recommendedName>
</protein>
<evidence type="ECO:0000256" key="1">
    <source>
        <dbReference type="ARBA" id="ARBA00017378"/>
    </source>
</evidence>
<dbReference type="PRINTS" id="PR00335">
    <property type="entry name" value="KUPTAKETRKA"/>
</dbReference>
<dbReference type="InterPro" id="IPR036291">
    <property type="entry name" value="NAD(P)-bd_dom_sf"/>
</dbReference>
<geneLocation type="plasmid" evidence="9 10">
    <name>EAL2_808p</name>
</geneLocation>
<reference evidence="9 10" key="1">
    <citation type="journal article" date="2014" name="Genome Announc.">
        <title>Complete Genome Sequence of Amino Acid-Utilizing Eubacterium acidaminophilum al-2 (DSM 3953).</title>
        <authorList>
            <person name="Poehlein A."/>
            <person name="Andreesen J.R."/>
            <person name="Daniel R."/>
        </authorList>
    </citation>
    <scope>NUCLEOTIDE SEQUENCE [LARGE SCALE GENOMIC DNA]</scope>
    <source>
        <strain evidence="9 10">DSM 3953</strain>
        <plasmid evidence="10">Plasmid EAL2_808p</plasmid>
    </source>
</reference>
<dbReference type="GO" id="GO:0005886">
    <property type="term" value="C:plasma membrane"/>
    <property type="evidence" value="ECO:0007669"/>
    <property type="project" value="InterPro"/>
</dbReference>
<dbReference type="PANTHER" id="PTHR43833:SF5">
    <property type="entry name" value="TRK SYSTEM POTASSIUM UPTAKE PROTEIN TRKA"/>
    <property type="match status" value="1"/>
</dbReference>
<dbReference type="PATRIC" id="fig|1286171.3.peg.2757"/>
<dbReference type="SUPFAM" id="SSF116726">
    <property type="entry name" value="TrkA C-terminal domain-like"/>
    <property type="match status" value="1"/>
</dbReference>
<dbReference type="Proteomes" id="UP000019591">
    <property type="component" value="Plasmid EAL2_808p"/>
</dbReference>
<dbReference type="Pfam" id="PF02254">
    <property type="entry name" value="TrkA_N"/>
    <property type="match status" value="1"/>
</dbReference>
<proteinExistence type="predicted"/>
<evidence type="ECO:0000259" key="8">
    <source>
        <dbReference type="PROSITE" id="PS51202"/>
    </source>
</evidence>
<dbReference type="PANTHER" id="PTHR43833">
    <property type="entry name" value="POTASSIUM CHANNEL PROTEIN 2-RELATED-RELATED"/>
    <property type="match status" value="1"/>
</dbReference>
<organism evidence="9 10">
    <name type="scientific">Peptoclostridium acidaminophilum DSM 3953</name>
    <dbReference type="NCBI Taxonomy" id="1286171"/>
    <lineage>
        <taxon>Bacteria</taxon>
        <taxon>Bacillati</taxon>
        <taxon>Bacillota</taxon>
        <taxon>Clostridia</taxon>
        <taxon>Peptostreptococcales</taxon>
        <taxon>Peptoclostridiaceae</taxon>
        <taxon>Peptoclostridium</taxon>
    </lineage>
</organism>
<evidence type="ECO:0000313" key="10">
    <source>
        <dbReference type="Proteomes" id="UP000019591"/>
    </source>
</evidence>
<dbReference type="EMBL" id="CP007453">
    <property type="protein sequence ID" value="AHM58076.1"/>
    <property type="molecule type" value="Genomic_DNA"/>
</dbReference>
<dbReference type="InterPro" id="IPR006036">
    <property type="entry name" value="K_uptake_TrkA"/>
</dbReference>
<dbReference type="GO" id="GO:0015079">
    <property type="term" value="F:potassium ion transmembrane transporter activity"/>
    <property type="evidence" value="ECO:0007669"/>
    <property type="project" value="InterPro"/>
</dbReference>
<dbReference type="PROSITE" id="PS51202">
    <property type="entry name" value="RCK_C"/>
    <property type="match status" value="1"/>
</dbReference>
<dbReference type="Gene3D" id="3.40.50.720">
    <property type="entry name" value="NAD(P)-binding Rossmann-like Domain"/>
    <property type="match status" value="1"/>
</dbReference>
<dbReference type="InterPro" id="IPR006037">
    <property type="entry name" value="RCK_C"/>
</dbReference>
<dbReference type="RefSeq" id="WP_025436923.1">
    <property type="nucleotide sequence ID" value="NZ_CP007453.1"/>
</dbReference>
<dbReference type="Pfam" id="PF02080">
    <property type="entry name" value="TrkA_C"/>
    <property type="match status" value="1"/>
</dbReference>
<feature type="domain" description="RCK C-terminal" evidence="8">
    <location>
        <begin position="135"/>
        <end position="222"/>
    </location>
</feature>
<keyword evidence="9" id="KW-0614">Plasmid</keyword>
<keyword evidence="5" id="KW-0520">NAD</keyword>
<keyword evidence="6" id="KW-0406">Ion transport</keyword>
<gene>
    <name evidence="9" type="primary">trkA</name>
    <name evidence="9" type="ORF">EAL2_808p05730</name>
</gene>
<name>W8UBC7_PEPAC</name>
<evidence type="ECO:0000256" key="3">
    <source>
        <dbReference type="ARBA" id="ARBA00022538"/>
    </source>
</evidence>
<evidence type="ECO:0000256" key="5">
    <source>
        <dbReference type="ARBA" id="ARBA00023027"/>
    </source>
</evidence>
<dbReference type="Gene3D" id="3.30.70.1450">
    <property type="entry name" value="Regulator of K+ conductance, C-terminal domain"/>
    <property type="match status" value="1"/>
</dbReference>
<evidence type="ECO:0000256" key="6">
    <source>
        <dbReference type="ARBA" id="ARBA00023065"/>
    </source>
</evidence>
<dbReference type="eggNOG" id="COG0569">
    <property type="taxonomic scope" value="Bacteria"/>
</dbReference>
<dbReference type="HOGENOM" id="CLU_046525_2_3_9"/>
<dbReference type="OrthoDB" id="9775180at2"/>